<dbReference type="AlphaFoldDB" id="A0A3Q0QPS0"/>
<organism evidence="1 2">
    <name type="scientific">Amphilophus citrinellus</name>
    <name type="common">Midas cichlid</name>
    <name type="synonym">Cichlasoma citrinellum</name>
    <dbReference type="NCBI Taxonomy" id="61819"/>
    <lineage>
        <taxon>Eukaryota</taxon>
        <taxon>Metazoa</taxon>
        <taxon>Chordata</taxon>
        <taxon>Craniata</taxon>
        <taxon>Vertebrata</taxon>
        <taxon>Euteleostomi</taxon>
        <taxon>Actinopterygii</taxon>
        <taxon>Neopterygii</taxon>
        <taxon>Teleostei</taxon>
        <taxon>Neoteleostei</taxon>
        <taxon>Acanthomorphata</taxon>
        <taxon>Ovalentaria</taxon>
        <taxon>Cichlomorphae</taxon>
        <taxon>Cichliformes</taxon>
        <taxon>Cichlidae</taxon>
        <taxon>New World cichlids</taxon>
        <taxon>Cichlasomatinae</taxon>
        <taxon>Heroini</taxon>
        <taxon>Amphilophus</taxon>
    </lineage>
</organism>
<evidence type="ECO:0000313" key="1">
    <source>
        <dbReference type="Ensembl" id="ENSACIP00000001149.1"/>
    </source>
</evidence>
<accession>A0A3Q0QPS0</accession>
<protein>
    <submittedName>
        <fullName evidence="1">Uncharacterized protein</fullName>
    </submittedName>
</protein>
<sequence>QQLPCECLQKWLIPAVKHSGGNYMFWGCIEASGTGQLAVIGSTMNFSLYQKGSVDNCEPEGVRIQVQCICV</sequence>
<dbReference type="Ensembl" id="ENSACIT00000001201.1">
    <property type="protein sequence ID" value="ENSACIP00000001149.1"/>
    <property type="gene ID" value="ENSACIG00000000978.1"/>
</dbReference>
<dbReference type="InterPro" id="IPR036397">
    <property type="entry name" value="RNaseH_sf"/>
</dbReference>
<dbReference type="Proteomes" id="UP000261340">
    <property type="component" value="Unplaced"/>
</dbReference>
<name>A0A3Q0QPS0_AMPCI</name>
<dbReference type="OMA" id="QQLPCEC"/>
<reference evidence="1" key="1">
    <citation type="submission" date="2025-08" db="UniProtKB">
        <authorList>
            <consortium name="Ensembl"/>
        </authorList>
    </citation>
    <scope>IDENTIFICATION</scope>
</reference>
<keyword evidence="2" id="KW-1185">Reference proteome</keyword>
<reference evidence="1" key="2">
    <citation type="submission" date="2025-09" db="UniProtKB">
        <authorList>
            <consortium name="Ensembl"/>
        </authorList>
    </citation>
    <scope>IDENTIFICATION</scope>
</reference>
<evidence type="ECO:0000313" key="2">
    <source>
        <dbReference type="Proteomes" id="UP000261340"/>
    </source>
</evidence>
<dbReference type="GO" id="GO:0003676">
    <property type="term" value="F:nucleic acid binding"/>
    <property type="evidence" value="ECO:0007669"/>
    <property type="project" value="InterPro"/>
</dbReference>
<dbReference type="Gene3D" id="3.30.420.10">
    <property type="entry name" value="Ribonuclease H-like superfamily/Ribonuclease H"/>
    <property type="match status" value="1"/>
</dbReference>
<proteinExistence type="predicted"/>